<dbReference type="AlphaFoldDB" id="I3IK82"/>
<protein>
    <submittedName>
        <fullName evidence="1">Uncharacterized protein</fullName>
    </submittedName>
</protein>
<gene>
    <name evidence="1" type="ORF">KSU1_C0531</name>
</gene>
<proteinExistence type="predicted"/>
<dbReference type="eggNOG" id="ENOG5034CH5">
    <property type="taxonomic scope" value="Bacteria"/>
</dbReference>
<sequence>MKSTGKPYEGKPHVRFDEKMLEIGYGCDRVTLSEETERNGEDKPQPVATTPVFYSTACKRIF</sequence>
<evidence type="ECO:0000313" key="2">
    <source>
        <dbReference type="Proteomes" id="UP000002985"/>
    </source>
</evidence>
<keyword evidence="2" id="KW-1185">Reference proteome</keyword>
<accession>I3IK82</accession>
<reference evidence="1 2" key="1">
    <citation type="journal article" date="2012" name="FEBS Lett.">
        <title>Anammox organism KSU-1 expresses a NirK-type copper-containing nitrite reductase instead of a NirS-type with cytochrome cd1.</title>
        <authorList>
            <person name="Hira D."/>
            <person name="Toh H."/>
            <person name="Migita C.T."/>
            <person name="Okubo H."/>
            <person name="Nishiyama T."/>
            <person name="Hattori M."/>
            <person name="Furukawa K."/>
            <person name="Fujii T."/>
        </authorList>
    </citation>
    <scope>NUCLEOTIDE SEQUENCE [LARGE SCALE GENOMIC DNA]</scope>
</reference>
<dbReference type="Proteomes" id="UP000002985">
    <property type="component" value="Unassembled WGS sequence"/>
</dbReference>
<organism evidence="1 2">
    <name type="scientific">Candidatus Jettenia caeni</name>
    <dbReference type="NCBI Taxonomy" id="247490"/>
    <lineage>
        <taxon>Bacteria</taxon>
        <taxon>Pseudomonadati</taxon>
        <taxon>Planctomycetota</taxon>
        <taxon>Candidatus Brocadiia</taxon>
        <taxon>Candidatus Brocadiales</taxon>
        <taxon>Candidatus Brocadiaceae</taxon>
        <taxon>Candidatus Jettenia</taxon>
    </lineage>
</organism>
<comment type="caution">
    <text evidence="1">The sequence shown here is derived from an EMBL/GenBank/DDBJ whole genome shotgun (WGS) entry which is preliminary data.</text>
</comment>
<name>I3IK82_9BACT</name>
<dbReference type="EMBL" id="BAFH01000003">
    <property type="protein sequence ID" value="GAB62127.1"/>
    <property type="molecule type" value="Genomic_DNA"/>
</dbReference>
<evidence type="ECO:0000313" key="1">
    <source>
        <dbReference type="EMBL" id="GAB62127.1"/>
    </source>
</evidence>